<keyword evidence="2" id="KW-0547">Nucleotide-binding</keyword>
<evidence type="ECO:0000256" key="1">
    <source>
        <dbReference type="ARBA" id="ARBA00009391"/>
    </source>
</evidence>
<dbReference type="GO" id="GO:0006281">
    <property type="term" value="P:DNA repair"/>
    <property type="evidence" value="ECO:0007669"/>
    <property type="project" value="InterPro"/>
</dbReference>
<dbReference type="Gene3D" id="3.40.50.300">
    <property type="entry name" value="P-loop containing nucleotide triphosphate hydrolases"/>
    <property type="match status" value="2"/>
</dbReference>
<keyword evidence="3" id="KW-0067">ATP-binding</keyword>
<dbReference type="Proteomes" id="UP000235145">
    <property type="component" value="Unassembled WGS sequence"/>
</dbReference>
<evidence type="ECO:0000256" key="4">
    <source>
        <dbReference type="ARBA" id="ARBA00023172"/>
    </source>
</evidence>
<dbReference type="AlphaFoldDB" id="A0A9R1XFP0"/>
<protein>
    <recommendedName>
        <fullName evidence="5">RecA family profile 2 domain-containing protein</fullName>
    </recommendedName>
</protein>
<dbReference type="InterPro" id="IPR013765">
    <property type="entry name" value="DNA_recomb/repair_RecA"/>
</dbReference>
<sequence length="201" mass="22250">MELLCLLGCGECTGPTAARNSWCKYQKSSHPNSTENLLSIVDTFTQSGAVDVIVIDNVVALIPQREITGGLKVNEVTCGGNSLPFYSAVRMRIARKGFSSHRKRFKIIIIVTGLGICVKVVKNKLAPAMKKAELEIEFGRGISRAYEVLQYLGCLKEGNNGEVVNGKIQVETYLIQNTIICDKLVMTLRRHLFRIEQDSES</sequence>
<evidence type="ECO:0000259" key="5">
    <source>
        <dbReference type="PROSITE" id="PS50163"/>
    </source>
</evidence>
<reference evidence="6 7" key="1">
    <citation type="journal article" date="2017" name="Nat. Commun.">
        <title>Genome assembly with in vitro proximity ligation data and whole-genome triplication in lettuce.</title>
        <authorList>
            <person name="Reyes-Chin-Wo S."/>
            <person name="Wang Z."/>
            <person name="Yang X."/>
            <person name="Kozik A."/>
            <person name="Arikit S."/>
            <person name="Song C."/>
            <person name="Xia L."/>
            <person name="Froenicke L."/>
            <person name="Lavelle D.O."/>
            <person name="Truco M.J."/>
            <person name="Xia R."/>
            <person name="Zhu S."/>
            <person name="Xu C."/>
            <person name="Xu H."/>
            <person name="Xu X."/>
            <person name="Cox K."/>
            <person name="Korf I."/>
            <person name="Meyers B.C."/>
            <person name="Michelmore R.W."/>
        </authorList>
    </citation>
    <scope>NUCLEOTIDE SEQUENCE [LARGE SCALE GENOMIC DNA]</scope>
    <source>
        <strain evidence="7">cv. Salinas</strain>
        <tissue evidence="6">Seedlings</tissue>
    </source>
</reference>
<comment type="similarity">
    <text evidence="1">Belongs to the RecA family.</text>
</comment>
<organism evidence="6 7">
    <name type="scientific">Lactuca sativa</name>
    <name type="common">Garden lettuce</name>
    <dbReference type="NCBI Taxonomy" id="4236"/>
    <lineage>
        <taxon>Eukaryota</taxon>
        <taxon>Viridiplantae</taxon>
        <taxon>Streptophyta</taxon>
        <taxon>Embryophyta</taxon>
        <taxon>Tracheophyta</taxon>
        <taxon>Spermatophyta</taxon>
        <taxon>Magnoliopsida</taxon>
        <taxon>eudicotyledons</taxon>
        <taxon>Gunneridae</taxon>
        <taxon>Pentapetalae</taxon>
        <taxon>asterids</taxon>
        <taxon>campanulids</taxon>
        <taxon>Asterales</taxon>
        <taxon>Asteraceae</taxon>
        <taxon>Cichorioideae</taxon>
        <taxon>Cichorieae</taxon>
        <taxon>Lactucinae</taxon>
        <taxon>Lactuca</taxon>
    </lineage>
</organism>
<feature type="domain" description="RecA family profile 2" evidence="5">
    <location>
        <begin position="75"/>
        <end position="147"/>
    </location>
</feature>
<dbReference type="InterPro" id="IPR027417">
    <property type="entry name" value="P-loop_NTPase"/>
</dbReference>
<dbReference type="Pfam" id="PF00154">
    <property type="entry name" value="RecA_N"/>
    <property type="match status" value="1"/>
</dbReference>
<gene>
    <name evidence="6" type="ORF">LSAT_V11C400171370</name>
</gene>
<dbReference type="GO" id="GO:0003697">
    <property type="term" value="F:single-stranded DNA binding"/>
    <property type="evidence" value="ECO:0007669"/>
    <property type="project" value="InterPro"/>
</dbReference>
<dbReference type="EMBL" id="NBSK02000004">
    <property type="protein sequence ID" value="KAJ0212905.1"/>
    <property type="molecule type" value="Genomic_DNA"/>
</dbReference>
<evidence type="ECO:0000256" key="3">
    <source>
        <dbReference type="ARBA" id="ARBA00022840"/>
    </source>
</evidence>
<comment type="caution">
    <text evidence="6">The sequence shown here is derived from an EMBL/GenBank/DDBJ whole genome shotgun (WGS) entry which is preliminary data.</text>
</comment>
<proteinExistence type="inferred from homology"/>
<dbReference type="GO" id="GO:0005524">
    <property type="term" value="F:ATP binding"/>
    <property type="evidence" value="ECO:0007669"/>
    <property type="project" value="UniProtKB-KW"/>
</dbReference>
<evidence type="ECO:0000313" key="7">
    <source>
        <dbReference type="Proteomes" id="UP000235145"/>
    </source>
</evidence>
<dbReference type="PROSITE" id="PS50163">
    <property type="entry name" value="RECA_3"/>
    <property type="match status" value="1"/>
</dbReference>
<dbReference type="GO" id="GO:0008094">
    <property type="term" value="F:ATP-dependent activity, acting on DNA"/>
    <property type="evidence" value="ECO:0007669"/>
    <property type="project" value="InterPro"/>
</dbReference>
<dbReference type="InterPro" id="IPR020587">
    <property type="entry name" value="RecA_monomer-monomer_interface"/>
</dbReference>
<name>A0A9R1XFP0_LACSA</name>
<dbReference type="PANTHER" id="PTHR45900">
    <property type="entry name" value="RECA"/>
    <property type="match status" value="1"/>
</dbReference>
<keyword evidence="4" id="KW-0233">DNA recombination</keyword>
<dbReference type="GO" id="GO:0006310">
    <property type="term" value="P:DNA recombination"/>
    <property type="evidence" value="ECO:0007669"/>
    <property type="project" value="UniProtKB-KW"/>
</dbReference>
<dbReference type="PANTHER" id="PTHR45900:SF4">
    <property type="entry name" value="DNA REPAIR PROTEIN RECA HOMOLOG 2, MITOCHONDRIAL"/>
    <property type="match status" value="1"/>
</dbReference>
<accession>A0A9R1XFP0</accession>
<dbReference type="PRINTS" id="PR00142">
    <property type="entry name" value="RECA"/>
</dbReference>
<dbReference type="InterPro" id="IPR049428">
    <property type="entry name" value="RecA-like_N"/>
</dbReference>
<evidence type="ECO:0000256" key="2">
    <source>
        <dbReference type="ARBA" id="ARBA00022741"/>
    </source>
</evidence>
<evidence type="ECO:0000313" key="6">
    <source>
        <dbReference type="EMBL" id="KAJ0212905.1"/>
    </source>
</evidence>
<keyword evidence="7" id="KW-1185">Reference proteome</keyword>